<dbReference type="GO" id="GO:0051301">
    <property type="term" value="P:cell division"/>
    <property type="evidence" value="ECO:0007669"/>
    <property type="project" value="UniProtKB-KW"/>
</dbReference>
<accession>A0A9W4XZ99</accession>
<comment type="caution">
    <text evidence="13">The sequence shown here is derived from an EMBL/GenBank/DDBJ whole genome shotgun (WGS) entry which is preliminary data.</text>
</comment>
<dbReference type="PANTHER" id="PTHR13108">
    <property type="entry name" value="CONDENSIN COMPLEX SUBUNIT 2"/>
    <property type="match status" value="1"/>
</dbReference>
<dbReference type="GO" id="GO:0007076">
    <property type="term" value="P:mitotic chromosome condensation"/>
    <property type="evidence" value="ECO:0007669"/>
    <property type="project" value="InterPro"/>
</dbReference>
<evidence type="ECO:0000256" key="1">
    <source>
        <dbReference type="ARBA" id="ARBA00004286"/>
    </source>
</evidence>
<dbReference type="GO" id="GO:0000796">
    <property type="term" value="C:condensin complex"/>
    <property type="evidence" value="ECO:0007669"/>
    <property type="project" value="InterPro"/>
</dbReference>
<feature type="region of interest" description="Disordered" evidence="12">
    <location>
        <begin position="1"/>
        <end position="27"/>
    </location>
</feature>
<keyword evidence="7 11" id="KW-0132">Cell division</keyword>
<feature type="region of interest" description="Disordered" evidence="12">
    <location>
        <begin position="316"/>
        <end position="337"/>
    </location>
</feature>
<dbReference type="AlphaFoldDB" id="A0A9W4XZ99"/>
<dbReference type="InterPro" id="IPR022816">
    <property type="entry name" value="Condensin_barren_su2"/>
</dbReference>
<evidence type="ECO:0000256" key="12">
    <source>
        <dbReference type="SAM" id="MobiDB-lite"/>
    </source>
</evidence>
<evidence type="ECO:0000256" key="11">
    <source>
        <dbReference type="PIRNR" id="PIRNR017126"/>
    </source>
</evidence>
<comment type="similarity">
    <text evidence="3 11">Belongs to the CND2 (condensin subunit 2) family.</text>
</comment>
<dbReference type="Pfam" id="PF05786">
    <property type="entry name" value="Cnd2"/>
    <property type="match status" value="1"/>
</dbReference>
<feature type="region of interest" description="Disordered" evidence="12">
    <location>
        <begin position="392"/>
        <end position="445"/>
    </location>
</feature>
<evidence type="ECO:0000256" key="4">
    <source>
        <dbReference type="ARBA" id="ARBA00016065"/>
    </source>
</evidence>
<evidence type="ECO:0000256" key="8">
    <source>
        <dbReference type="ARBA" id="ARBA00022776"/>
    </source>
</evidence>
<evidence type="ECO:0000256" key="2">
    <source>
        <dbReference type="ARBA" id="ARBA00004496"/>
    </source>
</evidence>
<dbReference type="PIRSF" id="PIRSF017126">
    <property type="entry name" value="Condensin_H"/>
    <property type="match status" value="1"/>
</dbReference>
<organism evidence="13 14">
    <name type="scientific">Periconia digitata</name>
    <dbReference type="NCBI Taxonomy" id="1303443"/>
    <lineage>
        <taxon>Eukaryota</taxon>
        <taxon>Fungi</taxon>
        <taxon>Dikarya</taxon>
        <taxon>Ascomycota</taxon>
        <taxon>Pezizomycotina</taxon>
        <taxon>Dothideomycetes</taxon>
        <taxon>Pleosporomycetidae</taxon>
        <taxon>Pleosporales</taxon>
        <taxon>Massarineae</taxon>
        <taxon>Periconiaceae</taxon>
        <taxon>Periconia</taxon>
    </lineage>
</organism>
<gene>
    <name evidence="13" type="ORF">PDIGIT_LOCUS15012</name>
</gene>
<evidence type="ECO:0000313" key="13">
    <source>
        <dbReference type="EMBL" id="CAI6341812.1"/>
    </source>
</evidence>
<evidence type="ECO:0000256" key="9">
    <source>
        <dbReference type="ARBA" id="ARBA00023067"/>
    </source>
</evidence>
<keyword evidence="5" id="KW-0158">Chromosome</keyword>
<evidence type="ECO:0000256" key="3">
    <source>
        <dbReference type="ARBA" id="ARBA00009471"/>
    </source>
</evidence>
<feature type="compositionally biased region" description="Basic and acidic residues" evidence="12">
    <location>
        <begin position="85"/>
        <end position="94"/>
    </location>
</feature>
<feature type="region of interest" description="Disordered" evidence="12">
    <location>
        <begin position="58"/>
        <end position="125"/>
    </location>
</feature>
<feature type="region of interest" description="Disordered" evidence="12">
    <location>
        <begin position="218"/>
        <end position="255"/>
    </location>
</feature>
<keyword evidence="9 11" id="KW-0226">DNA condensation</keyword>
<dbReference type="Proteomes" id="UP001152607">
    <property type="component" value="Unassembled WGS sequence"/>
</dbReference>
<evidence type="ECO:0000256" key="6">
    <source>
        <dbReference type="ARBA" id="ARBA00022490"/>
    </source>
</evidence>
<feature type="compositionally biased region" description="Acidic residues" evidence="12">
    <location>
        <begin position="228"/>
        <end position="242"/>
    </location>
</feature>
<evidence type="ECO:0000256" key="5">
    <source>
        <dbReference type="ARBA" id="ARBA00022454"/>
    </source>
</evidence>
<feature type="compositionally biased region" description="Polar residues" evidence="12">
    <location>
        <begin position="107"/>
        <end position="117"/>
    </location>
</feature>
<evidence type="ECO:0000256" key="10">
    <source>
        <dbReference type="ARBA" id="ARBA00023306"/>
    </source>
</evidence>
<comment type="function">
    <text evidence="11">Regulatory subunit of the condensin complex, a complex required for conversion of interphase chromatin into mitotic-like condense chromosomes.</text>
</comment>
<name>A0A9W4XZ99_9PLEO</name>
<sequence length="845" mass="93010">MTAKPQQVRHIAAGKSGTPSHGPSLAASVFGSAHLNKQTKHQHIVDPHHTMPRTSAKISIGAAPHTPIKVPLNDDKREKAKRRHALQEAQRDSLRASATPRKRVSLAAQSSPHTPLNNEDDMPSVAGTAVTPMKRVMPLLANFEEWMKMATDNKINATNSWNFALIDYFHDMSLLKEGDGVNFQKASCTLDGCVKIYTSRVDSVATDTGKLLSGLAESGNKKRRGEATEGEDGDDDDDEEGEDGQRKKKKRAARSAEQTLATSFAQLQNKKMELELSVDPLFKKASADFDEGGAKGLLLNHLAIDAFGRIVFDSSDDANDATPAEPRKTPAPGEDESLQEIEEVEIVSDDVEVDISALGAKYFPDLTRLDEQDVCPSMKTFDLGNADGSMDLPFLKAPEDWKKDEDKDEEDGEGNRSGVFLDDDNALGFDDDDDINMGGFDLPPETGFGEGGEIWAREAARDPQARVHNIGMGEGDGEAGDGDEVAISTEERPYGLSLTQGKSEEQENILSYFDQALKKNWAGPEHWRIRRIKEIGKATPATKRKEKEPFKIDFEAPMSQSLADMLYTPASSNSTITLPKTQWKSKTRNLLPDDKHFNSKQLLRLFLKPKTRMGSRRDARRAHQQERPIDPVNGEVDEAYWASREAEANTPPEDEGMQGNYDADFFQDDGLPMAGVAMDDGETFADARDHFSPVAEDGTVPVESLNGGIPGVGEGAFGTQLVTQSRRLRPEYVQYARVAKKVDVKRLKDELWKGIGLEEITVPPPADTTDPAELKAVDGSLKFTQVINGLQTVYPKQAMDDISTSFCFICLLHLANEKGLVIDNDEKFENLTIRKDFSADLTVGH</sequence>
<protein>
    <recommendedName>
        <fullName evidence="4 11">Condensin complex subunit 2</fullName>
    </recommendedName>
</protein>
<keyword evidence="8 11" id="KW-0498">Mitosis</keyword>
<evidence type="ECO:0000256" key="7">
    <source>
        <dbReference type="ARBA" id="ARBA00022618"/>
    </source>
</evidence>
<keyword evidence="10 11" id="KW-0131">Cell cycle</keyword>
<dbReference type="GO" id="GO:0005737">
    <property type="term" value="C:cytoplasm"/>
    <property type="evidence" value="ECO:0007669"/>
    <property type="project" value="UniProtKB-SubCell"/>
</dbReference>
<dbReference type="EMBL" id="CAOQHR010000012">
    <property type="protein sequence ID" value="CAI6341812.1"/>
    <property type="molecule type" value="Genomic_DNA"/>
</dbReference>
<proteinExistence type="inferred from homology"/>
<evidence type="ECO:0000313" key="14">
    <source>
        <dbReference type="Proteomes" id="UP001152607"/>
    </source>
</evidence>
<dbReference type="GO" id="GO:0003682">
    <property type="term" value="F:chromatin binding"/>
    <property type="evidence" value="ECO:0007669"/>
    <property type="project" value="TreeGrafter"/>
</dbReference>
<keyword evidence="6" id="KW-0963">Cytoplasm</keyword>
<dbReference type="OrthoDB" id="362021at2759"/>
<reference evidence="13" key="1">
    <citation type="submission" date="2023-01" db="EMBL/GenBank/DDBJ databases">
        <authorList>
            <person name="Van Ghelder C."/>
            <person name="Rancurel C."/>
        </authorList>
    </citation>
    <scope>NUCLEOTIDE SEQUENCE</scope>
    <source>
        <strain evidence="13">CNCM I-4278</strain>
    </source>
</reference>
<dbReference type="PANTHER" id="PTHR13108:SF9">
    <property type="entry name" value="CONDENSIN COMPLEX SUBUNIT 2"/>
    <property type="match status" value="1"/>
</dbReference>
<keyword evidence="14" id="KW-1185">Reference proteome</keyword>
<feature type="compositionally biased region" description="Acidic residues" evidence="12">
    <location>
        <begin position="421"/>
        <end position="435"/>
    </location>
</feature>
<comment type="subcellular location">
    <subcellularLocation>
        <location evidence="1">Chromosome</location>
    </subcellularLocation>
    <subcellularLocation>
        <location evidence="2">Cytoplasm</location>
    </subcellularLocation>
</comment>